<dbReference type="Gene3D" id="3.40.225.10">
    <property type="entry name" value="Class II aldolase/adducin N-terminal domain"/>
    <property type="match status" value="1"/>
</dbReference>
<dbReference type="EC" id="4.2.1.109" evidence="5"/>
<dbReference type="SUPFAM" id="SSF53639">
    <property type="entry name" value="AraD/HMP-PK domain-like"/>
    <property type="match status" value="1"/>
</dbReference>
<dbReference type="Pfam" id="PF00596">
    <property type="entry name" value="Aldolase_II"/>
    <property type="match status" value="1"/>
</dbReference>
<name>A0A1D7XE86_NEOTH</name>
<dbReference type="GO" id="GO:0005829">
    <property type="term" value="C:cytosol"/>
    <property type="evidence" value="ECO:0007669"/>
    <property type="project" value="TreeGrafter"/>
</dbReference>
<reference evidence="4 7" key="2">
    <citation type="submission" date="2016-08" db="EMBL/GenBank/DDBJ databases">
        <title>Moorella thermoacetica DSM 103132.</title>
        <authorList>
            <person name="Jendresen C.B."/>
            <person name="Redl S.M."/>
            <person name="Jensen T.O."/>
            <person name="Nielsen A.T."/>
        </authorList>
    </citation>
    <scope>NUCLEOTIDE SEQUENCE [LARGE SCALE GENOMIC DNA]</scope>
    <source>
        <strain evidence="4 7">DSM 103132</strain>
    </source>
</reference>
<evidence type="ECO:0000313" key="9">
    <source>
        <dbReference type="Proteomes" id="UP000322283"/>
    </source>
</evidence>
<evidence type="ECO:0000313" key="4">
    <source>
        <dbReference type="EMBL" id="AOQ25239.1"/>
    </source>
</evidence>
<dbReference type="InterPro" id="IPR050197">
    <property type="entry name" value="Aldolase_class_II_sugar_metab"/>
</dbReference>
<evidence type="ECO:0000313" key="6">
    <source>
        <dbReference type="EMBL" id="TYL11826.1"/>
    </source>
</evidence>
<dbReference type="GO" id="GO:0046570">
    <property type="term" value="F:methylthioribulose 1-phosphate dehydratase activity"/>
    <property type="evidence" value="ECO:0007669"/>
    <property type="project" value="UniProtKB-EC"/>
</dbReference>
<evidence type="ECO:0000259" key="3">
    <source>
        <dbReference type="SMART" id="SM01007"/>
    </source>
</evidence>
<reference evidence="6 9" key="3">
    <citation type="submission" date="2019-05" db="EMBL/GenBank/DDBJ databases">
        <title>Genome sequence of Moorella thermoacetica ATCC 33924.</title>
        <authorList>
            <person name="Poehlein A."/>
            <person name="Bengelsdorf F.R."/>
            <person name="Duerre P."/>
            <person name="Daniel R."/>
        </authorList>
    </citation>
    <scope>NUCLEOTIDE SEQUENCE [LARGE SCALE GENOMIC DNA]</scope>
    <source>
        <strain evidence="6 9">ATCC 33924</strain>
    </source>
</reference>
<dbReference type="EMBL" id="MIHH01000023">
    <property type="protein sequence ID" value="OIQ07865.1"/>
    <property type="molecule type" value="Genomic_DNA"/>
</dbReference>
<sequence>MTDLDAITGLQQELVAVSRQIFARNLTSATSGNISARVPGHPEQVLIKATGKSFGDVEPEDFLLVDLEGNILAGLGKPSKEIRFHLGIMKARPEVGAVFHGHSAYATAYVTARGDLPVVTAAAEGNLGKIGIIGFAPAGSVELAEMVNRAFKDPELKAAVMTRHGFITVGPDVHRAFYLADVLEDNARVAFLMAQLG</sequence>
<evidence type="ECO:0000313" key="8">
    <source>
        <dbReference type="Proteomes" id="UP000182743"/>
    </source>
</evidence>
<dbReference type="PANTHER" id="PTHR22789">
    <property type="entry name" value="FUCULOSE PHOSPHATE ALDOLASE"/>
    <property type="match status" value="1"/>
</dbReference>
<dbReference type="EMBL" id="CP017019">
    <property type="protein sequence ID" value="AOQ25239.1"/>
    <property type="molecule type" value="Genomic_DNA"/>
</dbReference>
<reference evidence="5 8" key="1">
    <citation type="submission" date="2016-08" db="EMBL/GenBank/DDBJ databases">
        <title>Genome-based comparison of Moorella thermoacetic strains.</title>
        <authorList>
            <person name="Poehlein A."/>
            <person name="Bengelsdorf F.R."/>
            <person name="Esser C."/>
            <person name="Duerre P."/>
            <person name="Daniel R."/>
        </authorList>
    </citation>
    <scope>NUCLEOTIDE SEQUENCE [LARGE SCALE GENOMIC DNA]</scope>
    <source>
        <strain evidence="5 8">DSM 11768</strain>
    </source>
</reference>
<dbReference type="EMBL" id="VCDX01000008">
    <property type="protein sequence ID" value="TYL11826.1"/>
    <property type="molecule type" value="Genomic_DNA"/>
</dbReference>
<dbReference type="Proteomes" id="UP000322283">
    <property type="component" value="Unassembled WGS sequence"/>
</dbReference>
<dbReference type="PATRIC" id="fig|1525.10.peg.2573"/>
<protein>
    <submittedName>
        <fullName evidence="6">3-oxo-tetronate 4-phosphate decarboxylase</fullName>
        <ecNumber evidence="6">4.1.1.104</ecNumber>
    </submittedName>
    <submittedName>
        <fullName evidence="5">Methylthioribulose-1-phosphate dehydratase</fullName>
        <ecNumber evidence="5">4.2.1.109</ecNumber>
    </submittedName>
</protein>
<dbReference type="AlphaFoldDB" id="A0A1D7XE86"/>
<dbReference type="InterPro" id="IPR001303">
    <property type="entry name" value="Aldolase_II/adducin_N"/>
</dbReference>
<dbReference type="GO" id="GO:0019323">
    <property type="term" value="P:pentose catabolic process"/>
    <property type="evidence" value="ECO:0007669"/>
    <property type="project" value="TreeGrafter"/>
</dbReference>
<evidence type="ECO:0000256" key="1">
    <source>
        <dbReference type="ARBA" id="ARBA00022723"/>
    </source>
</evidence>
<dbReference type="PANTHER" id="PTHR22789:SF0">
    <property type="entry name" value="3-OXO-TETRONATE 4-PHOSPHATE DECARBOXYLASE-RELATED"/>
    <property type="match status" value="1"/>
</dbReference>
<dbReference type="Proteomes" id="UP000182743">
    <property type="component" value="Unassembled WGS sequence"/>
</dbReference>
<keyword evidence="1" id="KW-0479">Metal-binding</keyword>
<keyword evidence="2 5" id="KW-0456">Lyase</keyword>
<dbReference type="InterPro" id="IPR036409">
    <property type="entry name" value="Aldolase_II/adducin_N_sf"/>
</dbReference>
<dbReference type="Proteomes" id="UP000094598">
    <property type="component" value="Chromosome"/>
</dbReference>
<dbReference type="GO" id="GO:0046872">
    <property type="term" value="F:metal ion binding"/>
    <property type="evidence" value="ECO:0007669"/>
    <property type="project" value="UniProtKB-KW"/>
</dbReference>
<dbReference type="RefSeq" id="WP_069591193.1">
    <property type="nucleotide sequence ID" value="NZ_CP017019.1"/>
</dbReference>
<proteinExistence type="predicted"/>
<feature type="domain" description="Class II aldolase/adducin N-terminal" evidence="3">
    <location>
        <begin position="12"/>
        <end position="191"/>
    </location>
</feature>
<gene>
    <name evidence="5" type="primary">mtnB</name>
    <name evidence="6" type="synonym">otnC_1</name>
    <name evidence="4" type="ORF">Maut_02823</name>
    <name evidence="5" type="ORF">MOOR_25350</name>
    <name evidence="6" type="ORF">MTAT_22640</name>
</gene>
<accession>A0A1D7XE86</accession>
<organism evidence="5 8">
    <name type="scientific">Neomoorella thermoacetica</name>
    <name type="common">Clostridium thermoaceticum</name>
    <dbReference type="NCBI Taxonomy" id="1525"/>
    <lineage>
        <taxon>Bacteria</taxon>
        <taxon>Bacillati</taxon>
        <taxon>Bacillota</taxon>
        <taxon>Clostridia</taxon>
        <taxon>Neomoorellales</taxon>
        <taxon>Neomoorellaceae</taxon>
        <taxon>Neomoorella</taxon>
    </lineage>
</organism>
<evidence type="ECO:0000313" key="5">
    <source>
        <dbReference type="EMBL" id="OIQ07865.1"/>
    </source>
</evidence>
<evidence type="ECO:0000256" key="2">
    <source>
        <dbReference type="ARBA" id="ARBA00023239"/>
    </source>
</evidence>
<dbReference type="SMART" id="SM01007">
    <property type="entry name" value="Aldolase_II"/>
    <property type="match status" value="1"/>
</dbReference>
<dbReference type="GO" id="GO:0016832">
    <property type="term" value="F:aldehyde-lyase activity"/>
    <property type="evidence" value="ECO:0007669"/>
    <property type="project" value="TreeGrafter"/>
</dbReference>
<dbReference type="EC" id="4.1.1.104" evidence="6"/>
<keyword evidence="9" id="KW-1185">Reference proteome</keyword>
<evidence type="ECO:0000313" key="7">
    <source>
        <dbReference type="Proteomes" id="UP000094598"/>
    </source>
</evidence>